<dbReference type="Gene3D" id="1.20.120.1630">
    <property type="match status" value="1"/>
</dbReference>
<reference evidence="7 8" key="1">
    <citation type="submission" date="2020-11" db="EMBL/GenBank/DDBJ databases">
        <title>Kefir isolates.</title>
        <authorList>
            <person name="Marcisauskas S."/>
            <person name="Kim Y."/>
            <person name="Blasche S."/>
        </authorList>
    </citation>
    <scope>NUCLEOTIDE SEQUENCE [LARGE SCALE GENOMIC DNA]</scope>
    <source>
        <strain evidence="7 8">KR</strain>
    </source>
</reference>
<evidence type="ECO:0000256" key="5">
    <source>
        <dbReference type="RuleBase" id="RU362022"/>
    </source>
</evidence>
<protein>
    <recommendedName>
        <fullName evidence="5">Protein-S-isoprenylcysteine O-methyltransferase</fullName>
        <ecNumber evidence="5">2.1.1.100</ecNumber>
    </recommendedName>
</protein>
<keyword evidence="5" id="KW-0949">S-adenosyl-L-methionine</keyword>
<gene>
    <name evidence="7" type="ORF">C6P46_003820</name>
</gene>
<dbReference type="InterPro" id="IPR025770">
    <property type="entry name" value="PPMT_MeTrfase"/>
</dbReference>
<comment type="caution">
    <text evidence="7">The sequence shown here is derived from an EMBL/GenBank/DDBJ whole genome shotgun (WGS) entry which is preliminary data.</text>
</comment>
<keyword evidence="3 5" id="KW-1133">Transmembrane helix</keyword>
<evidence type="ECO:0000256" key="2">
    <source>
        <dbReference type="ARBA" id="ARBA00022692"/>
    </source>
</evidence>
<dbReference type="PANTHER" id="PTHR34407:SF1">
    <property type="entry name" value="SGNH HYDROLASE-TYPE ESTERASE DOMAIN-CONTAINING PROTEIN"/>
    <property type="match status" value="1"/>
</dbReference>
<keyword evidence="5" id="KW-0489">Methyltransferase</keyword>
<feature type="compositionally biased region" description="Pro residues" evidence="6">
    <location>
        <begin position="1"/>
        <end position="11"/>
    </location>
</feature>
<name>A0A9P7B640_RHOMI</name>
<keyword evidence="8" id="KW-1185">Reference proteome</keyword>
<proteinExistence type="inferred from homology"/>
<feature type="compositionally biased region" description="Low complexity" evidence="6">
    <location>
        <begin position="17"/>
        <end position="27"/>
    </location>
</feature>
<comment type="catalytic activity">
    <reaction evidence="5">
        <text>[protein]-C-terminal S-[(2E,6E)-farnesyl]-L-cysteine + S-adenosyl-L-methionine = [protein]-C-terminal S-[(2E,6E)-farnesyl]-L-cysteine methyl ester + S-adenosyl-L-homocysteine</text>
        <dbReference type="Rhea" id="RHEA:21672"/>
        <dbReference type="Rhea" id="RHEA-COMP:12125"/>
        <dbReference type="Rhea" id="RHEA-COMP:12126"/>
        <dbReference type="ChEBI" id="CHEBI:57856"/>
        <dbReference type="ChEBI" id="CHEBI:59789"/>
        <dbReference type="ChEBI" id="CHEBI:90510"/>
        <dbReference type="ChEBI" id="CHEBI:90511"/>
        <dbReference type="EC" id="2.1.1.100"/>
    </reaction>
</comment>
<dbReference type="Pfam" id="PF04140">
    <property type="entry name" value="ICMT"/>
    <property type="match status" value="1"/>
</dbReference>
<dbReference type="GO" id="GO:0005789">
    <property type="term" value="C:endoplasmic reticulum membrane"/>
    <property type="evidence" value="ECO:0007669"/>
    <property type="project" value="UniProtKB-SubCell"/>
</dbReference>
<feature type="region of interest" description="Disordered" evidence="6">
    <location>
        <begin position="1"/>
        <end position="27"/>
    </location>
</feature>
<feature type="transmembrane region" description="Helical" evidence="5">
    <location>
        <begin position="358"/>
        <end position="380"/>
    </location>
</feature>
<dbReference type="SUPFAM" id="SSF52266">
    <property type="entry name" value="SGNH hydrolase"/>
    <property type="match status" value="1"/>
</dbReference>
<feature type="transmembrane region" description="Helical" evidence="5">
    <location>
        <begin position="184"/>
        <end position="204"/>
    </location>
</feature>
<feature type="transmembrane region" description="Helical" evidence="5">
    <location>
        <begin position="241"/>
        <end position="263"/>
    </location>
</feature>
<keyword evidence="5" id="KW-0808">Transferase</keyword>
<keyword evidence="4 5" id="KW-0472">Membrane</keyword>
<evidence type="ECO:0000256" key="3">
    <source>
        <dbReference type="ARBA" id="ARBA00022989"/>
    </source>
</evidence>
<evidence type="ECO:0000256" key="4">
    <source>
        <dbReference type="ARBA" id="ARBA00023136"/>
    </source>
</evidence>
<accession>A0A9P7B640</accession>
<feature type="region of interest" description="Disordered" evidence="6">
    <location>
        <begin position="324"/>
        <end position="348"/>
    </location>
</feature>
<comment type="similarity">
    <text evidence="5">Belongs to the class VI-like SAM-binding methyltransferase superfamily. Isoprenylcysteine carboxyl methyltransferase family.</text>
</comment>
<evidence type="ECO:0000256" key="1">
    <source>
        <dbReference type="ARBA" id="ARBA00004141"/>
    </source>
</evidence>
<dbReference type="PANTHER" id="PTHR34407">
    <property type="entry name" value="EXPRESSED PROTEIN"/>
    <property type="match status" value="1"/>
</dbReference>
<dbReference type="AlphaFoldDB" id="A0A9P7B640"/>
<dbReference type="EC" id="2.1.1.100" evidence="5"/>
<keyword evidence="5" id="KW-0256">Endoplasmic reticulum</keyword>
<organism evidence="7 8">
    <name type="scientific">Rhodotorula mucilaginosa</name>
    <name type="common">Yeast</name>
    <name type="synonym">Rhodotorula rubra</name>
    <dbReference type="NCBI Taxonomy" id="5537"/>
    <lineage>
        <taxon>Eukaryota</taxon>
        <taxon>Fungi</taxon>
        <taxon>Dikarya</taxon>
        <taxon>Basidiomycota</taxon>
        <taxon>Pucciniomycotina</taxon>
        <taxon>Microbotryomycetes</taxon>
        <taxon>Sporidiobolales</taxon>
        <taxon>Sporidiobolaceae</taxon>
        <taxon>Rhodotorula</taxon>
    </lineage>
</organism>
<keyword evidence="2 5" id="KW-0812">Transmembrane</keyword>
<evidence type="ECO:0000313" key="7">
    <source>
        <dbReference type="EMBL" id="KAG0661718.1"/>
    </source>
</evidence>
<feature type="transmembrane region" description="Helical" evidence="5">
    <location>
        <begin position="59"/>
        <end position="81"/>
    </location>
</feature>
<dbReference type="PROSITE" id="PS51564">
    <property type="entry name" value="SAM_ICMT"/>
    <property type="match status" value="1"/>
</dbReference>
<dbReference type="Proteomes" id="UP000777482">
    <property type="component" value="Unassembled WGS sequence"/>
</dbReference>
<sequence length="830" mass="90869">MSSAAVPPPESPFEARPAPSVISDSASASAATPSDGVYAAKPIPVEFPLTSFSSTPHNVAAFAFLLGACWSLGLVLAGANLSHWFLWNPKSLEHAASDLPKQGLWYAVTHSPQLGMYLASWAVFHTLEFVVTSMYNPGKLTVSSYLLDNGKQYPLAHLAGMLEHVLEDAFLPAEYRRWKHVGGLFLLGLAITAFGQFLRSFAMISASSNFSHLLAYSKRPGHQLVTTGIYSWSRHPSYAGFFWWAVGTQILLGNPICAIVFVLSLRHFFSTRLTTEERYLVKFFGRDARASPRPGRMHGPLRSSAEMFKHAGNDGDDALLSPRASCDSSYSTTDAPSGSEEGPAQEKTMPAALLNRRASLLLSAALAIFIFLTCFVRLVANEESPGSLDRLRRPLKDLIGQVALESTPFSRCGISSSLLAEFGSDNFRLSQVHVGSGYRLRKVLEKAERGEKLTIGVLGGSVSLGHGTDPDSGQRNKYGAVPPAEQWHQFVLRYIQQTFPATEHEFRLGAKAATDSTFFEWCWSSLIGTDLDLVMVEMAVNDDYETSFDSSETLLRSLLLLESRPAVIYVDSFSPLSASARPSILNAQDIQSTLSPFYDVPQISARPALLPAMIADPALAKPFFLGDQRHASARVHRFLGSMVVGYLMEERCRLATSRTIEADGIWSHNQTLGKVPTVLIQVKMTEQWDSSAVHPMKPPRCEVAGGELEPIRATPDWKLVSWRYAKFYYEAQKADSGEIAFEVTVDQGALGTIAVSYLRSRSYNLGKAICTVAGQEAVLDGYWTRSTSLAQTSVVATDVAPGQYEISCRTAPAGEDPERRAFRLMGVMSV</sequence>
<comment type="subcellular location">
    <subcellularLocation>
        <location evidence="5">Endoplasmic reticulum membrane</location>
        <topology evidence="5">Multi-pass membrane protein</topology>
    </subcellularLocation>
    <subcellularLocation>
        <location evidence="1">Membrane</location>
        <topology evidence="1">Multi-pass membrane protein</topology>
    </subcellularLocation>
</comment>
<evidence type="ECO:0000256" key="6">
    <source>
        <dbReference type="SAM" id="MobiDB-lite"/>
    </source>
</evidence>
<dbReference type="EMBL" id="PUHQ01000032">
    <property type="protein sequence ID" value="KAG0661718.1"/>
    <property type="molecule type" value="Genomic_DNA"/>
</dbReference>
<feature type="compositionally biased region" description="Polar residues" evidence="6">
    <location>
        <begin position="326"/>
        <end position="336"/>
    </location>
</feature>
<evidence type="ECO:0000313" key="8">
    <source>
        <dbReference type="Proteomes" id="UP000777482"/>
    </source>
</evidence>
<dbReference type="OrthoDB" id="544608at2759"/>
<dbReference type="GO" id="GO:0032259">
    <property type="term" value="P:methylation"/>
    <property type="evidence" value="ECO:0007669"/>
    <property type="project" value="UniProtKB-KW"/>
</dbReference>
<dbReference type="InterPro" id="IPR007269">
    <property type="entry name" value="ICMT_MeTrfase"/>
</dbReference>
<dbReference type="GO" id="GO:0004671">
    <property type="term" value="F:protein C-terminal S-isoprenylcysteine carboxyl O-methyltransferase activity"/>
    <property type="evidence" value="ECO:0007669"/>
    <property type="project" value="UniProtKB-EC"/>
</dbReference>